<evidence type="ECO:0000259" key="2">
    <source>
        <dbReference type="Pfam" id="PF07331"/>
    </source>
</evidence>
<accession>A0ABN4I3B1</accession>
<keyword evidence="1" id="KW-1133">Transmembrane helix</keyword>
<keyword evidence="1" id="KW-0812">Transmembrane</keyword>
<dbReference type="InterPro" id="IPR009936">
    <property type="entry name" value="DUF1468"/>
</dbReference>
<feature type="transmembrane region" description="Helical" evidence="1">
    <location>
        <begin position="7"/>
        <end position="25"/>
    </location>
</feature>
<feature type="transmembrane region" description="Helical" evidence="1">
    <location>
        <begin position="79"/>
        <end position="97"/>
    </location>
</feature>
<feature type="transmembrane region" description="Helical" evidence="1">
    <location>
        <begin position="109"/>
        <end position="140"/>
    </location>
</feature>
<keyword evidence="4" id="KW-1185">Reference proteome</keyword>
<name>A0ABN4I3B1_9BURK</name>
<gene>
    <name evidence="3" type="ORF">F506_08345</name>
</gene>
<dbReference type="Pfam" id="PF07331">
    <property type="entry name" value="TctB"/>
    <property type="match status" value="1"/>
</dbReference>
<sequence length="158" mass="17182">MKINDTVSGILLAIFAGVIYVYSANLPTMAQQIGPGLFPQLLAGAFLICAILLMIKGVRERRASGESWISLPEWAGERHAVFAYALVLLSLVFYIYASEPLGFLPTAVILLLSLFMTFGARLAVALPVALGSALGIHYIFYKLLKVPLPWGLLKSVAW</sequence>
<dbReference type="Proteomes" id="UP000063429">
    <property type="component" value="Chromosome"/>
</dbReference>
<dbReference type="EMBL" id="CP011409">
    <property type="protein sequence ID" value="AKZ65242.1"/>
    <property type="molecule type" value="Genomic_DNA"/>
</dbReference>
<feature type="domain" description="DUF1468" evidence="2">
    <location>
        <begin position="7"/>
        <end position="149"/>
    </location>
</feature>
<evidence type="ECO:0000313" key="4">
    <source>
        <dbReference type="Proteomes" id="UP000063429"/>
    </source>
</evidence>
<evidence type="ECO:0000313" key="3">
    <source>
        <dbReference type="EMBL" id="AKZ65242.1"/>
    </source>
</evidence>
<protein>
    <recommendedName>
        <fullName evidence="2">DUF1468 domain-containing protein</fullName>
    </recommendedName>
</protein>
<keyword evidence="1" id="KW-0472">Membrane</keyword>
<feature type="transmembrane region" description="Helical" evidence="1">
    <location>
        <begin position="37"/>
        <end position="58"/>
    </location>
</feature>
<evidence type="ECO:0000256" key="1">
    <source>
        <dbReference type="SAM" id="Phobius"/>
    </source>
</evidence>
<reference evidence="4" key="1">
    <citation type="journal article" date="2015" name="Genome Announc.">
        <title>Complete Genome Sequence of Herbaspirillum hiltneri N3 (DSM 17495), Isolated from Surface-Sterilized Wheat Roots.</title>
        <authorList>
            <person name="Guizelini D."/>
            <person name="Saizaki P.M."/>
            <person name="Coimbra N.A."/>
            <person name="Weiss V.A."/>
            <person name="Faoro H."/>
            <person name="Sfeir M.Z."/>
            <person name="Baura V.A."/>
            <person name="Monteiro R.A."/>
            <person name="Chubatsu L.S."/>
            <person name="Souza E.M."/>
            <person name="Cruz L.M."/>
            <person name="Pedrosa F.O."/>
            <person name="Raittz R.T."/>
            <person name="Marchaukoski J.N."/>
            <person name="Steffens M.B."/>
        </authorList>
    </citation>
    <scope>NUCLEOTIDE SEQUENCE [LARGE SCALE GENOMIC DNA]</scope>
    <source>
        <strain evidence="4">N3</strain>
    </source>
</reference>
<organism evidence="3 4">
    <name type="scientific">Herbaspirillum hiltneri N3</name>
    <dbReference type="NCBI Taxonomy" id="1262470"/>
    <lineage>
        <taxon>Bacteria</taxon>
        <taxon>Pseudomonadati</taxon>
        <taxon>Pseudomonadota</taxon>
        <taxon>Betaproteobacteria</taxon>
        <taxon>Burkholderiales</taxon>
        <taxon>Oxalobacteraceae</taxon>
        <taxon>Herbaspirillum</taxon>
    </lineage>
</organism>
<proteinExistence type="predicted"/>